<feature type="compositionally biased region" description="Basic and acidic residues" evidence="1">
    <location>
        <begin position="8"/>
        <end position="18"/>
    </location>
</feature>
<evidence type="ECO:0000313" key="2">
    <source>
        <dbReference type="EMBL" id="XAO35580.1"/>
    </source>
</evidence>
<reference evidence="2 3" key="1">
    <citation type="submission" date="2024-03" db="EMBL/GenBank/DDBJ databases">
        <authorList>
            <person name="Shriver K.J."/>
            <person name="Jarquin D.M."/>
            <person name="Bolanos-Abarca L."/>
            <person name="Cohen Z.M."/>
            <person name="Hayes E."/>
            <person name="Mustafa Y."/>
            <person name="Pacheco-Mendoza M."/>
            <person name="Broussard A.C."/>
            <person name="Fogarty M.P."/>
            <person name="Ko C."/>
            <person name="Russell D.A."/>
            <person name="Jacobs-Sera D."/>
            <person name="Hatfull G.F."/>
        </authorList>
    </citation>
    <scope>NUCLEOTIDE SEQUENCE [LARGE SCALE GENOMIC DNA]</scope>
</reference>
<dbReference type="Proteomes" id="UP001494874">
    <property type="component" value="Segment"/>
</dbReference>
<feature type="region of interest" description="Disordered" evidence="1">
    <location>
        <begin position="1"/>
        <end position="21"/>
    </location>
</feature>
<keyword evidence="3" id="KW-1185">Reference proteome</keyword>
<protein>
    <submittedName>
        <fullName evidence="2">Uncharacterized protein</fullName>
    </submittedName>
</protein>
<organism evidence="2 3">
    <name type="scientific">Gordonia phage Morgana</name>
    <dbReference type="NCBI Taxonomy" id="3137292"/>
    <lineage>
        <taxon>Viruses</taxon>
        <taxon>Duplodnaviria</taxon>
        <taxon>Heunggongvirae</taxon>
        <taxon>Uroviricota</taxon>
        <taxon>Caudoviricetes</taxon>
        <taxon>Kruegerviridae</taxon>
        <taxon>Cafassovirus</taxon>
        <taxon>Cafassovirus morgana</taxon>
    </lineage>
</organism>
<sequence>MAAGARTLEGHLREHRPVDGPYTHPNAAVRLAWIECACGWRSEREPRFHPGIGDDELHEALTRDHERHIDEVWSAQ</sequence>
<evidence type="ECO:0000313" key="3">
    <source>
        <dbReference type="Proteomes" id="UP001494874"/>
    </source>
</evidence>
<accession>A0AAX4RB05</accession>
<name>A0AAX4RB05_9CAUD</name>
<dbReference type="EMBL" id="PP537962">
    <property type="protein sequence ID" value="XAO35580.1"/>
    <property type="molecule type" value="Genomic_DNA"/>
</dbReference>
<gene>
    <name evidence="2" type="primary">146</name>
    <name evidence="2" type="ORF">SEA_MORGANA_146</name>
</gene>
<proteinExistence type="predicted"/>
<evidence type="ECO:0000256" key="1">
    <source>
        <dbReference type="SAM" id="MobiDB-lite"/>
    </source>
</evidence>